<sequence>MFTVLVLTQPVIFALTMWVWLRHTKTGKLKSLFRVLVFCLFILTAATIIIMLKGHPDYSPNYVTLLHQLSAA</sequence>
<name>A0A6B7Q3N2_MORMO</name>
<dbReference type="EMBL" id="MN310367">
    <property type="protein sequence ID" value="QFX76262.1"/>
    <property type="molecule type" value="Genomic_DNA"/>
</dbReference>
<reference evidence="2" key="1">
    <citation type="submission" date="2019-08" db="EMBL/GenBank/DDBJ databases">
        <authorList>
            <person name="Zhou D."/>
        </authorList>
    </citation>
    <scope>NUCLEOTIDE SEQUENCE</scope>
    <source>
        <strain evidence="2">170516602</strain>
        <strain evidence="3">1712229813</strain>
        <plasmid evidence="3">p229813-KPC</plasmid>
        <plasmid evidence="2">p516602-KPC</plasmid>
    </source>
</reference>
<evidence type="ECO:0000313" key="3">
    <source>
        <dbReference type="EMBL" id="QGJ80030.1"/>
    </source>
</evidence>
<accession>A0A6B7Q3N2</accession>
<keyword evidence="2" id="KW-0614">Plasmid</keyword>
<dbReference type="AlphaFoldDB" id="A0A6B7Q3N2"/>
<evidence type="ECO:0000313" key="2">
    <source>
        <dbReference type="EMBL" id="QFX76262.1"/>
    </source>
</evidence>
<feature type="transmembrane region" description="Helical" evidence="1">
    <location>
        <begin position="33"/>
        <end position="52"/>
    </location>
</feature>
<feature type="transmembrane region" description="Helical" evidence="1">
    <location>
        <begin position="6"/>
        <end position="21"/>
    </location>
</feature>
<protein>
    <submittedName>
        <fullName evidence="2">Uncharacterized protein</fullName>
    </submittedName>
</protein>
<dbReference type="RefSeq" id="WP_205448018.1">
    <property type="nucleotide sequence ID" value="NZ_CAXONK010000017.1"/>
</dbReference>
<keyword evidence="1" id="KW-0812">Transmembrane</keyword>
<organism evidence="2">
    <name type="scientific">Morganella morganii</name>
    <name type="common">Proteus morganii</name>
    <dbReference type="NCBI Taxonomy" id="582"/>
    <lineage>
        <taxon>Bacteria</taxon>
        <taxon>Pseudomonadati</taxon>
        <taxon>Pseudomonadota</taxon>
        <taxon>Gammaproteobacteria</taxon>
        <taxon>Enterobacterales</taxon>
        <taxon>Morganellaceae</taxon>
        <taxon>Morganella</taxon>
    </lineage>
</organism>
<keyword evidence="1" id="KW-1133">Transmembrane helix</keyword>
<proteinExistence type="predicted"/>
<dbReference type="EMBL" id="MN310368">
    <property type="protein sequence ID" value="QGJ80030.1"/>
    <property type="molecule type" value="Genomic_DNA"/>
</dbReference>
<evidence type="ECO:0000256" key="1">
    <source>
        <dbReference type="SAM" id="Phobius"/>
    </source>
</evidence>
<keyword evidence="1" id="KW-0472">Membrane</keyword>
<geneLocation type="plasmid" evidence="3">
    <name>p229813-KPC</name>
</geneLocation>
<geneLocation type="plasmid" evidence="2">
    <name>p516602-KPC</name>
</geneLocation>